<keyword evidence="3" id="KW-1185">Reference proteome</keyword>
<dbReference type="InParanoid" id="A0A0P0UZ98"/>
<accession>A0A0P0UZ98</accession>
<feature type="compositionally biased region" description="Basic and acidic residues" evidence="1">
    <location>
        <begin position="18"/>
        <end position="32"/>
    </location>
</feature>
<evidence type="ECO:0000256" key="1">
    <source>
        <dbReference type="SAM" id="MobiDB-lite"/>
    </source>
</evidence>
<feature type="region of interest" description="Disordered" evidence="1">
    <location>
        <begin position="18"/>
        <end position="39"/>
    </location>
</feature>
<dbReference type="EMBL" id="AP014957">
    <property type="protein sequence ID" value="BAS70806.1"/>
    <property type="molecule type" value="Genomic_DNA"/>
</dbReference>
<organism evidence="2 3">
    <name type="scientific">Oryza sativa subsp. japonica</name>
    <name type="common">Rice</name>
    <dbReference type="NCBI Taxonomy" id="39947"/>
    <lineage>
        <taxon>Eukaryota</taxon>
        <taxon>Viridiplantae</taxon>
        <taxon>Streptophyta</taxon>
        <taxon>Embryophyta</taxon>
        <taxon>Tracheophyta</taxon>
        <taxon>Spermatophyta</taxon>
        <taxon>Magnoliopsida</taxon>
        <taxon>Liliopsida</taxon>
        <taxon>Poales</taxon>
        <taxon>Poaceae</taxon>
        <taxon>BOP clade</taxon>
        <taxon>Oryzoideae</taxon>
        <taxon>Oryzeae</taxon>
        <taxon>Oryzinae</taxon>
        <taxon>Oryza</taxon>
        <taxon>Oryza sativa</taxon>
    </lineage>
</organism>
<reference evidence="3" key="1">
    <citation type="journal article" date="2005" name="Nature">
        <title>The map-based sequence of the rice genome.</title>
        <authorList>
            <consortium name="International rice genome sequencing project (IRGSP)"/>
            <person name="Matsumoto T."/>
            <person name="Wu J."/>
            <person name="Kanamori H."/>
            <person name="Katayose Y."/>
            <person name="Fujisawa M."/>
            <person name="Namiki N."/>
            <person name="Mizuno H."/>
            <person name="Yamamoto K."/>
            <person name="Antonio B.A."/>
            <person name="Baba T."/>
            <person name="Sakata K."/>
            <person name="Nagamura Y."/>
            <person name="Aoki H."/>
            <person name="Arikawa K."/>
            <person name="Arita K."/>
            <person name="Bito T."/>
            <person name="Chiden Y."/>
            <person name="Fujitsuka N."/>
            <person name="Fukunaka R."/>
            <person name="Hamada M."/>
            <person name="Harada C."/>
            <person name="Hayashi A."/>
            <person name="Hijishita S."/>
            <person name="Honda M."/>
            <person name="Hosokawa S."/>
            <person name="Ichikawa Y."/>
            <person name="Idonuma A."/>
            <person name="Iijima M."/>
            <person name="Ikeda M."/>
            <person name="Ikeno M."/>
            <person name="Ito K."/>
            <person name="Ito S."/>
            <person name="Ito T."/>
            <person name="Ito Y."/>
            <person name="Ito Y."/>
            <person name="Iwabuchi A."/>
            <person name="Kamiya K."/>
            <person name="Karasawa W."/>
            <person name="Kurita K."/>
            <person name="Katagiri S."/>
            <person name="Kikuta A."/>
            <person name="Kobayashi H."/>
            <person name="Kobayashi N."/>
            <person name="Machita K."/>
            <person name="Maehara T."/>
            <person name="Masukawa M."/>
            <person name="Mizubayashi T."/>
            <person name="Mukai Y."/>
            <person name="Nagasaki H."/>
            <person name="Nagata Y."/>
            <person name="Naito S."/>
            <person name="Nakashima M."/>
            <person name="Nakama Y."/>
            <person name="Nakamichi Y."/>
            <person name="Nakamura M."/>
            <person name="Meguro A."/>
            <person name="Negishi M."/>
            <person name="Ohta I."/>
            <person name="Ohta T."/>
            <person name="Okamoto M."/>
            <person name="Ono N."/>
            <person name="Saji S."/>
            <person name="Sakaguchi M."/>
            <person name="Sakai K."/>
            <person name="Shibata M."/>
            <person name="Shimokawa T."/>
            <person name="Song J."/>
            <person name="Takazaki Y."/>
            <person name="Terasawa K."/>
            <person name="Tsugane M."/>
            <person name="Tsuji K."/>
            <person name="Ueda S."/>
            <person name="Waki K."/>
            <person name="Yamagata H."/>
            <person name="Yamamoto M."/>
            <person name="Yamamoto S."/>
            <person name="Yamane H."/>
            <person name="Yoshiki S."/>
            <person name="Yoshihara R."/>
            <person name="Yukawa K."/>
            <person name="Zhong H."/>
            <person name="Yano M."/>
            <person name="Yuan Q."/>
            <person name="Ouyang S."/>
            <person name="Liu J."/>
            <person name="Jones K.M."/>
            <person name="Gansberger K."/>
            <person name="Moffat K."/>
            <person name="Hill J."/>
            <person name="Bera J."/>
            <person name="Fadrosh D."/>
            <person name="Jin S."/>
            <person name="Johri S."/>
            <person name="Kim M."/>
            <person name="Overton L."/>
            <person name="Reardon M."/>
            <person name="Tsitrin T."/>
            <person name="Vuong H."/>
            <person name="Weaver B."/>
            <person name="Ciecko A."/>
            <person name="Tallon L."/>
            <person name="Jackson J."/>
            <person name="Pai G."/>
            <person name="Aken S.V."/>
            <person name="Utterback T."/>
            <person name="Reidmuller S."/>
            <person name="Feldblyum T."/>
            <person name="Hsiao J."/>
            <person name="Zismann V."/>
            <person name="Iobst S."/>
            <person name="de Vazeille A.R."/>
            <person name="Buell C.R."/>
            <person name="Ying K."/>
            <person name="Li Y."/>
            <person name="Lu T."/>
            <person name="Huang Y."/>
            <person name="Zhao Q."/>
            <person name="Feng Q."/>
            <person name="Zhang L."/>
            <person name="Zhu J."/>
            <person name="Weng Q."/>
            <person name="Mu J."/>
            <person name="Lu Y."/>
            <person name="Fan D."/>
            <person name="Liu Y."/>
            <person name="Guan J."/>
            <person name="Zhang Y."/>
            <person name="Yu S."/>
            <person name="Liu X."/>
            <person name="Zhang Y."/>
            <person name="Hong G."/>
            <person name="Han B."/>
            <person name="Choisne N."/>
            <person name="Demange N."/>
            <person name="Orjeda G."/>
            <person name="Samain S."/>
            <person name="Cattolico L."/>
            <person name="Pelletier E."/>
            <person name="Couloux A."/>
            <person name="Segurens B."/>
            <person name="Wincker P."/>
            <person name="D'Hont A."/>
            <person name="Scarpelli C."/>
            <person name="Weissenbach J."/>
            <person name="Salanoubat M."/>
            <person name="Quetier F."/>
            <person name="Yu Y."/>
            <person name="Kim H.R."/>
            <person name="Rambo T."/>
            <person name="Currie J."/>
            <person name="Collura K."/>
            <person name="Luo M."/>
            <person name="Yang T."/>
            <person name="Ammiraju J.S.S."/>
            <person name="Engler F."/>
            <person name="Soderlund C."/>
            <person name="Wing R.A."/>
            <person name="Palmer L.E."/>
            <person name="de la Bastide M."/>
            <person name="Spiegel L."/>
            <person name="Nascimento L."/>
            <person name="Zutavern T."/>
            <person name="O'Shaughnessy A."/>
            <person name="Dike S."/>
            <person name="Dedhia N."/>
            <person name="Preston R."/>
            <person name="Balija V."/>
            <person name="McCombie W.R."/>
            <person name="Chow T."/>
            <person name="Chen H."/>
            <person name="Chung M."/>
            <person name="Chen C."/>
            <person name="Shaw J."/>
            <person name="Wu H."/>
            <person name="Hsiao K."/>
            <person name="Chao Y."/>
            <person name="Chu M."/>
            <person name="Cheng C."/>
            <person name="Hour A."/>
            <person name="Lee P."/>
            <person name="Lin S."/>
            <person name="Lin Y."/>
            <person name="Liou J."/>
            <person name="Liu S."/>
            <person name="Hsing Y."/>
            <person name="Raghuvanshi S."/>
            <person name="Mohanty A."/>
            <person name="Bharti A.K."/>
            <person name="Gaur A."/>
            <person name="Gupta V."/>
            <person name="Kumar D."/>
            <person name="Ravi V."/>
            <person name="Vij S."/>
            <person name="Kapur A."/>
            <person name="Khurana P."/>
            <person name="Khurana P."/>
            <person name="Khurana J.P."/>
            <person name="Tyagi A.K."/>
            <person name="Gaikwad K."/>
            <person name="Singh A."/>
            <person name="Dalal V."/>
            <person name="Srivastava S."/>
            <person name="Dixit A."/>
            <person name="Pal A.K."/>
            <person name="Ghazi I.A."/>
            <person name="Yadav M."/>
            <person name="Pandit A."/>
            <person name="Bhargava A."/>
            <person name="Sureshbabu K."/>
            <person name="Batra K."/>
            <person name="Sharma T.R."/>
            <person name="Mohapatra T."/>
            <person name="Singh N.K."/>
            <person name="Messing J."/>
            <person name="Nelson A.B."/>
            <person name="Fuks G."/>
            <person name="Kavchok S."/>
            <person name="Keizer G."/>
            <person name="Linton E."/>
            <person name="Llaca V."/>
            <person name="Song R."/>
            <person name="Tanyolac B."/>
            <person name="Young S."/>
            <person name="Ho-Il K."/>
            <person name="Hahn J.H."/>
            <person name="Sangsakoo G."/>
            <person name="Vanavichit A."/>
            <person name="de Mattos Luiz.A.T."/>
            <person name="Zimmer P.D."/>
            <person name="Malone G."/>
            <person name="Dellagostin O."/>
            <person name="de Oliveira A.C."/>
            <person name="Bevan M."/>
            <person name="Bancroft I."/>
            <person name="Minx P."/>
            <person name="Cordum H."/>
            <person name="Wilson R."/>
            <person name="Cheng Z."/>
            <person name="Jin W."/>
            <person name="Jiang J."/>
            <person name="Leong S.A."/>
            <person name="Iwama H."/>
            <person name="Gojobori T."/>
            <person name="Itoh T."/>
            <person name="Niimura Y."/>
            <person name="Fujii Y."/>
            <person name="Habara T."/>
            <person name="Sakai H."/>
            <person name="Sato Y."/>
            <person name="Wilson G."/>
            <person name="Kumar K."/>
            <person name="McCouch S."/>
            <person name="Juretic N."/>
            <person name="Hoen D."/>
            <person name="Wright S."/>
            <person name="Bruskiewich R."/>
            <person name="Bureau T."/>
            <person name="Miyao A."/>
            <person name="Hirochika H."/>
            <person name="Nishikawa T."/>
            <person name="Kadowaki K."/>
            <person name="Sugiura M."/>
            <person name="Burr B."/>
            <person name="Sasaki T."/>
        </authorList>
    </citation>
    <scope>NUCLEOTIDE SEQUENCE [LARGE SCALE GENOMIC DNA]</scope>
    <source>
        <strain evidence="3">cv. Nipponbare</strain>
    </source>
</reference>
<feature type="region of interest" description="Disordered" evidence="1">
    <location>
        <begin position="58"/>
        <end position="89"/>
    </location>
</feature>
<gene>
    <name evidence="2" type="ordered locus">Os01g0188816</name>
    <name evidence="2" type="ORF">OSNPB_010188816</name>
</gene>
<proteinExistence type="predicted"/>
<name>A0A0P0UZ98_ORYSJ</name>
<evidence type="ECO:0000313" key="3">
    <source>
        <dbReference type="Proteomes" id="UP000059680"/>
    </source>
</evidence>
<sequence length="138" mass="14628">MAHGAGACQAADRVVRGKELAGRPRTDVREGGGRANAGWRMPELEEVAVAATFRLRPHRTSDARSATPAPHPSVSAPATEVAGEVHGGRHRRACRGARVGAAAGSYSKNCCHHPRSGVLGLTRAHILRERACRWRGTA</sequence>
<dbReference type="PaxDb" id="39947-A0A0P0UZ98"/>
<reference evidence="2 3" key="2">
    <citation type="journal article" date="2013" name="Plant Cell Physiol.">
        <title>Rice Annotation Project Database (RAP-DB): an integrative and interactive database for rice genomics.</title>
        <authorList>
            <person name="Sakai H."/>
            <person name="Lee S.S."/>
            <person name="Tanaka T."/>
            <person name="Numa H."/>
            <person name="Kim J."/>
            <person name="Kawahara Y."/>
            <person name="Wakimoto H."/>
            <person name="Yang C.C."/>
            <person name="Iwamoto M."/>
            <person name="Abe T."/>
            <person name="Yamada Y."/>
            <person name="Muto A."/>
            <person name="Inokuchi H."/>
            <person name="Ikemura T."/>
            <person name="Matsumoto T."/>
            <person name="Sasaki T."/>
            <person name="Itoh T."/>
        </authorList>
    </citation>
    <scope>NUCLEOTIDE SEQUENCE [LARGE SCALE GENOMIC DNA]</scope>
    <source>
        <strain evidence="3">cv. Nipponbare</strain>
    </source>
</reference>
<reference evidence="2 3" key="3">
    <citation type="journal article" date="2013" name="Rice">
        <title>Improvement of the Oryza sativa Nipponbare reference genome using next generation sequence and optical map data.</title>
        <authorList>
            <person name="Kawahara Y."/>
            <person name="de la Bastide M."/>
            <person name="Hamilton J.P."/>
            <person name="Kanamori H."/>
            <person name="McCombie W.R."/>
            <person name="Ouyang S."/>
            <person name="Schwartz D.C."/>
            <person name="Tanaka T."/>
            <person name="Wu J."/>
            <person name="Zhou S."/>
            <person name="Childs K.L."/>
            <person name="Davidson R.M."/>
            <person name="Lin H."/>
            <person name="Quesada-Ocampo L."/>
            <person name="Vaillancourt B."/>
            <person name="Sakai H."/>
            <person name="Lee S.S."/>
            <person name="Kim J."/>
            <person name="Numa H."/>
            <person name="Itoh T."/>
            <person name="Buell C.R."/>
            <person name="Matsumoto T."/>
        </authorList>
    </citation>
    <scope>NUCLEOTIDE SEQUENCE [LARGE SCALE GENOMIC DNA]</scope>
    <source>
        <strain evidence="3">cv. Nipponbare</strain>
    </source>
</reference>
<protein>
    <submittedName>
        <fullName evidence="2">Os01g0188816 protein</fullName>
    </submittedName>
</protein>
<dbReference type="Proteomes" id="UP000059680">
    <property type="component" value="Chromosome 1"/>
</dbReference>
<dbReference type="AlphaFoldDB" id="A0A0P0UZ98"/>
<evidence type="ECO:0000313" key="2">
    <source>
        <dbReference type="EMBL" id="BAS70806.1"/>
    </source>
</evidence>